<dbReference type="SUPFAM" id="SSF53850">
    <property type="entry name" value="Periplasmic binding protein-like II"/>
    <property type="match status" value="1"/>
</dbReference>
<dbReference type="EMBL" id="ATAO01000206">
    <property type="protein sequence ID" value="EQM74785.1"/>
    <property type="molecule type" value="Genomic_DNA"/>
</dbReference>
<dbReference type="Pfam" id="PF01547">
    <property type="entry name" value="SBP_bac_1"/>
    <property type="match status" value="1"/>
</dbReference>
<reference evidence="4 5" key="1">
    <citation type="journal article" date="2013" name="Genome Announc.">
        <title>Whole-genome sequences of five oyster-associated bacteria show potential for crude oil hydrocarbon degradation.</title>
        <authorList>
            <person name="Chauhan A."/>
            <person name="Green S."/>
            <person name="Pathak A."/>
            <person name="Thomas J."/>
            <person name="Venkatramanan R."/>
        </authorList>
    </citation>
    <scope>NUCLEOTIDE SEQUENCE [LARGE SCALE GENOMIC DNA]</scope>
    <source>
        <strain evidence="4 5">MF109</strain>
    </source>
</reference>
<comment type="caution">
    <text evidence="4">The sequence shown here is derived from an EMBL/GenBank/DDBJ whole genome shotgun (WGS) entry which is preliminary data.</text>
</comment>
<dbReference type="PATRIC" id="fig|1333857.3.peg.2942"/>
<evidence type="ECO:0000256" key="3">
    <source>
        <dbReference type="SAM" id="SignalP"/>
    </source>
</evidence>
<evidence type="ECO:0000256" key="2">
    <source>
        <dbReference type="ARBA" id="ARBA00022448"/>
    </source>
</evidence>
<dbReference type="InterPro" id="IPR050490">
    <property type="entry name" value="Bact_solute-bd_prot1"/>
</dbReference>
<keyword evidence="3" id="KW-0732">Signal</keyword>
<organism evidence="4 5">
    <name type="scientific">Microbacterium maritypicum MF109</name>
    <dbReference type="NCBI Taxonomy" id="1333857"/>
    <lineage>
        <taxon>Bacteria</taxon>
        <taxon>Bacillati</taxon>
        <taxon>Actinomycetota</taxon>
        <taxon>Actinomycetes</taxon>
        <taxon>Micrococcales</taxon>
        <taxon>Microbacteriaceae</taxon>
        <taxon>Microbacterium</taxon>
    </lineage>
</organism>
<dbReference type="PANTHER" id="PTHR43649">
    <property type="entry name" value="ARABINOSE-BINDING PROTEIN-RELATED"/>
    <property type="match status" value="1"/>
</dbReference>
<protein>
    <recommendedName>
        <fullName evidence="6">Sugar ABC transporter substrate-binding protein</fullName>
    </recommendedName>
</protein>
<feature type="chain" id="PRO_5004598811" description="Sugar ABC transporter substrate-binding protein" evidence="3">
    <location>
        <begin position="24"/>
        <end position="432"/>
    </location>
</feature>
<evidence type="ECO:0000256" key="1">
    <source>
        <dbReference type="ARBA" id="ARBA00008520"/>
    </source>
</evidence>
<dbReference type="PROSITE" id="PS51257">
    <property type="entry name" value="PROKAR_LIPOPROTEIN"/>
    <property type="match status" value="1"/>
</dbReference>
<sequence>MRRTKTASVVAAFITAATIASLAACGSAGGGQRTEGEPLRILTGSGPDTGEFRALEQIVAMYQDEVDAEFEVEYETITDTDDLWKKLRMYLVADTLPDMFSLANGPIADELISQGKLVNMTEVLTDADVYDQMNAALEDFFVSPDGNLYMVPSYRGGEMFLYRKDLFEQHGIDVPETWEDFLDACQTLADAGVTPYVLRGADSVMLLRFLSFPAWTTSGGEFIDAVQSGDQTFSDGPLGRAGAELLHDLGTGGYFVPGFQNMTLGDALDAFSSGEGAITYGNTNFAATFAEQYDAGTVGYFGIPVDGDEKESTGSTFPVHGGKGIALNAESYEADESFRDFFDYYLAHIDEVLYEQGLLSWFDTPIPADALPPVLVDLGTEIQNQTTGWVSWDDKLDPEVLTTMGDEANRLIADQTTPDAFLEAVDAAIANQ</sequence>
<evidence type="ECO:0008006" key="6">
    <source>
        <dbReference type="Google" id="ProtNLM"/>
    </source>
</evidence>
<evidence type="ECO:0000313" key="4">
    <source>
        <dbReference type="EMBL" id="EQM74785.1"/>
    </source>
</evidence>
<dbReference type="AlphaFoldDB" id="T5KF19"/>
<proteinExistence type="inferred from homology"/>
<accession>T5KF19</accession>
<dbReference type="InterPro" id="IPR006059">
    <property type="entry name" value="SBP"/>
</dbReference>
<dbReference type="PANTHER" id="PTHR43649:SF29">
    <property type="entry name" value="OSMOPROTECTIVE COMPOUNDS-BINDING PROTEIN GGTB"/>
    <property type="match status" value="1"/>
</dbReference>
<dbReference type="RefSeq" id="WP_021200875.1">
    <property type="nucleotide sequence ID" value="NZ_ATAO01000206.1"/>
</dbReference>
<dbReference type="Proteomes" id="UP000016033">
    <property type="component" value="Unassembled WGS sequence"/>
</dbReference>
<feature type="signal peptide" evidence="3">
    <location>
        <begin position="1"/>
        <end position="23"/>
    </location>
</feature>
<gene>
    <name evidence="4" type="ORF">L687_04830</name>
</gene>
<comment type="similarity">
    <text evidence="1">Belongs to the bacterial solute-binding protein 1 family.</text>
</comment>
<dbReference type="Gene3D" id="3.40.190.10">
    <property type="entry name" value="Periplasmic binding protein-like II"/>
    <property type="match status" value="2"/>
</dbReference>
<keyword evidence="2" id="KW-0813">Transport</keyword>
<name>T5KF19_MICMQ</name>
<evidence type="ECO:0000313" key="5">
    <source>
        <dbReference type="Proteomes" id="UP000016033"/>
    </source>
</evidence>